<name>A0ABV2RAU3_9CAUL</name>
<gene>
    <name evidence="2" type="ORF">ABIE19_001629</name>
</gene>
<accession>A0ABV2RAU3</accession>
<evidence type="ECO:0000313" key="3">
    <source>
        <dbReference type="Proteomes" id="UP001549313"/>
    </source>
</evidence>
<reference evidence="2 3" key="1">
    <citation type="submission" date="2024-06" db="EMBL/GenBank/DDBJ databases">
        <title>Sorghum-associated microbial communities from plants grown in Nebraska, USA.</title>
        <authorList>
            <person name="Schachtman D."/>
        </authorList>
    </citation>
    <scope>NUCLEOTIDE SEQUENCE [LARGE SCALE GENOMIC DNA]</scope>
    <source>
        <strain evidence="2 3">2814</strain>
    </source>
</reference>
<dbReference type="EMBL" id="JBEPTF010000002">
    <property type="protein sequence ID" value="MET4683699.1"/>
    <property type="molecule type" value="Genomic_DNA"/>
</dbReference>
<comment type="caution">
    <text evidence="2">The sequence shown here is derived from an EMBL/GenBank/DDBJ whole genome shotgun (WGS) entry which is preliminary data.</text>
</comment>
<protein>
    <recommendedName>
        <fullName evidence="4">DUF927 domain-containing protein</fullName>
    </recommendedName>
</protein>
<evidence type="ECO:0000313" key="2">
    <source>
        <dbReference type="EMBL" id="MET4683699.1"/>
    </source>
</evidence>
<evidence type="ECO:0000256" key="1">
    <source>
        <dbReference type="SAM" id="MobiDB-lite"/>
    </source>
</evidence>
<dbReference type="Proteomes" id="UP001549313">
    <property type="component" value="Unassembled WGS sequence"/>
</dbReference>
<proteinExistence type="predicted"/>
<feature type="region of interest" description="Disordered" evidence="1">
    <location>
        <begin position="589"/>
        <end position="620"/>
    </location>
</feature>
<organism evidence="2 3">
    <name type="scientific">Brevundimonas faecalis</name>
    <dbReference type="NCBI Taxonomy" id="947378"/>
    <lineage>
        <taxon>Bacteria</taxon>
        <taxon>Pseudomonadati</taxon>
        <taxon>Pseudomonadota</taxon>
        <taxon>Alphaproteobacteria</taxon>
        <taxon>Caulobacterales</taxon>
        <taxon>Caulobacteraceae</taxon>
        <taxon>Brevundimonas</taxon>
    </lineage>
</organism>
<feature type="compositionally biased region" description="Basic and acidic residues" evidence="1">
    <location>
        <begin position="605"/>
        <end position="620"/>
    </location>
</feature>
<dbReference type="RefSeq" id="WP_354088657.1">
    <property type="nucleotide sequence ID" value="NZ_JBEPTF010000002.1"/>
</dbReference>
<keyword evidence="3" id="KW-1185">Reference proteome</keyword>
<evidence type="ECO:0008006" key="4">
    <source>
        <dbReference type="Google" id="ProtNLM"/>
    </source>
</evidence>
<sequence>MTDSYVMEDAEPDTETKSGAIWVDPKVEDCPVIPLGFEGGYLWFALPEGELRREPAAKIPGMLKTDLFVSFQGRVFLAQWRDPDGKLQRDMAAQWFNDQCRKAGKWDADRPQRGYGVWPTPDGPVVHAGDAVGRWPFGEEDWRSVAEALRVGVGKRSGPLWLLRPPAPRPGKPATLADGLKLRELMEMWRFAPLDPQDPEGLSEADALIGWQGTALLGAVAPFRPHASVSGGAGAGKTTLSRLLQAAGSANAGELLDSFSEAGLRNGLAGEARAIYLDEAEPSADGQGPVEKAMEFLRRMSTGEGANRRQGDTGGRTTAQTAVGSAFLASILPVQLGDAMATRVVEVRLRPLGKAKGGADDALQEAIEWAREASPRLLARAVREAGRYRSDVRLIKAALGEAGQSPRAADLVAALAAGRRLLLHDDALTEETARGEAAKWSALIQSREESSSAQNPGQACLSRIWAINSGQHQKDRHLTIGELIQENLEVPGTHANVLKAFGLRVENGHGHHDRPGPWLIISNNHPALARALAGSHYANWRGVLEHLADLGEPYAPRHMPKPVRFGMHQSRAQAVPLTPWLERPVAVGADPGEISPFDKPVWDGVTDRPSRPASHGETHE</sequence>